<dbReference type="Pfam" id="PF13343">
    <property type="entry name" value="SBP_bac_6"/>
    <property type="match status" value="1"/>
</dbReference>
<evidence type="ECO:0000313" key="3">
    <source>
        <dbReference type="EMBL" id="TRX90135.1"/>
    </source>
</evidence>
<dbReference type="SUPFAM" id="SSF53850">
    <property type="entry name" value="Periplasmic binding protein-like II"/>
    <property type="match status" value="1"/>
</dbReference>
<gene>
    <name evidence="3" type="ORF">FHL15_009054</name>
</gene>
<evidence type="ECO:0008006" key="5">
    <source>
        <dbReference type="Google" id="ProtNLM"/>
    </source>
</evidence>
<keyword evidence="4" id="KW-1185">Reference proteome</keyword>
<proteinExistence type="predicted"/>
<sequence>MGFYKSLSLVALATVGVSQAVTETRSLDQIHQAALKEGGVVTLWHGGSDPHQQDALKNAFEERFPGMTLNVSVRSSSFIGPDIDRQLAAKSVTVDSIFLQTLQDYPRWKRQGVLLNYKPAGFEQVYDEFKDPDGAWASSTINAWSIIYNKDKLIGIEPPATFSDFLKPEFKNKLIFTSPIDDDAVLNTFDLIINAYGVDFFWSLLEQNPRFAPHHLSIANEIGQPNTTYAATFGTTIGLFSQDPLVVHFPTEGAPFTSWAQGAAILKDAPHPEGAKLLHSYVLSQEYQNQTGSWSIRRDVAAPKGFSSIFSTPNTNPLDFAHWMYDRENVERFRFWVQDKIGYPA</sequence>
<dbReference type="Proteomes" id="UP000319160">
    <property type="component" value="Unassembled WGS sequence"/>
</dbReference>
<accession>A0A553HQB4</accession>
<evidence type="ECO:0000256" key="1">
    <source>
        <dbReference type="ARBA" id="ARBA00022729"/>
    </source>
</evidence>
<dbReference type="STRING" id="2512241.A0A553HQB4"/>
<dbReference type="OrthoDB" id="124329at2759"/>
<dbReference type="PANTHER" id="PTHR30006:SF2">
    <property type="entry name" value="ABC TRANSPORTER SUBSTRATE-BINDING PROTEIN"/>
    <property type="match status" value="1"/>
</dbReference>
<organism evidence="3 4">
    <name type="scientific">Xylaria flabelliformis</name>
    <dbReference type="NCBI Taxonomy" id="2512241"/>
    <lineage>
        <taxon>Eukaryota</taxon>
        <taxon>Fungi</taxon>
        <taxon>Dikarya</taxon>
        <taxon>Ascomycota</taxon>
        <taxon>Pezizomycotina</taxon>
        <taxon>Sordariomycetes</taxon>
        <taxon>Xylariomycetidae</taxon>
        <taxon>Xylariales</taxon>
        <taxon>Xylariaceae</taxon>
        <taxon>Xylaria</taxon>
    </lineage>
</organism>
<dbReference type="EMBL" id="VFLP01000059">
    <property type="protein sequence ID" value="TRX90135.1"/>
    <property type="molecule type" value="Genomic_DNA"/>
</dbReference>
<dbReference type="PANTHER" id="PTHR30006">
    <property type="entry name" value="THIAMINE-BINDING PERIPLASMIC PROTEIN-RELATED"/>
    <property type="match status" value="1"/>
</dbReference>
<dbReference type="AlphaFoldDB" id="A0A553HQB4"/>
<name>A0A553HQB4_9PEZI</name>
<feature type="signal peptide" evidence="2">
    <location>
        <begin position="1"/>
        <end position="20"/>
    </location>
</feature>
<protein>
    <recommendedName>
        <fullName evidence="5">ABC transporter substrate-binding protein</fullName>
    </recommendedName>
</protein>
<dbReference type="Gene3D" id="3.40.190.10">
    <property type="entry name" value="Periplasmic binding protein-like II"/>
    <property type="match status" value="2"/>
</dbReference>
<evidence type="ECO:0000313" key="4">
    <source>
        <dbReference type="Proteomes" id="UP000319160"/>
    </source>
</evidence>
<reference evidence="4" key="1">
    <citation type="submission" date="2019-06" db="EMBL/GenBank/DDBJ databases">
        <title>Draft genome sequence of the griseofulvin-producing fungus Xylaria cubensis strain G536.</title>
        <authorList>
            <person name="Mead M.E."/>
            <person name="Raja H.A."/>
            <person name="Steenwyk J.L."/>
            <person name="Knowles S.L."/>
            <person name="Oberlies N.H."/>
            <person name="Rokas A."/>
        </authorList>
    </citation>
    <scope>NUCLEOTIDE SEQUENCE [LARGE SCALE GENOMIC DNA]</scope>
    <source>
        <strain evidence="4">G536</strain>
    </source>
</reference>
<feature type="chain" id="PRO_5022186591" description="ABC transporter substrate-binding protein" evidence="2">
    <location>
        <begin position="21"/>
        <end position="345"/>
    </location>
</feature>
<keyword evidence="1 2" id="KW-0732">Signal</keyword>
<evidence type="ECO:0000256" key="2">
    <source>
        <dbReference type="SAM" id="SignalP"/>
    </source>
</evidence>
<comment type="caution">
    <text evidence="3">The sequence shown here is derived from an EMBL/GenBank/DDBJ whole genome shotgun (WGS) entry which is preliminary data.</text>
</comment>